<dbReference type="InterPro" id="IPR032710">
    <property type="entry name" value="NTF2-like_dom_sf"/>
</dbReference>
<evidence type="ECO:0000259" key="1">
    <source>
        <dbReference type="Pfam" id="PF12680"/>
    </source>
</evidence>
<dbReference type="InterPro" id="IPR037401">
    <property type="entry name" value="SnoaL-like"/>
</dbReference>
<dbReference type="Pfam" id="PF12680">
    <property type="entry name" value="SnoaL_2"/>
    <property type="match status" value="1"/>
</dbReference>
<proteinExistence type="predicted"/>
<name>A0ABY4HU78_CHIFI</name>
<evidence type="ECO:0000313" key="3">
    <source>
        <dbReference type="Proteomes" id="UP000830198"/>
    </source>
</evidence>
<dbReference type="RefSeq" id="WP_247809637.1">
    <property type="nucleotide sequence ID" value="NZ_CP095855.1"/>
</dbReference>
<dbReference type="SUPFAM" id="SSF54427">
    <property type="entry name" value="NTF2-like"/>
    <property type="match status" value="1"/>
</dbReference>
<dbReference type="Proteomes" id="UP000830198">
    <property type="component" value="Chromosome"/>
</dbReference>
<dbReference type="PANTHER" id="PTHR38436:SF1">
    <property type="entry name" value="ESTER CYCLASE"/>
    <property type="match status" value="1"/>
</dbReference>
<dbReference type="PANTHER" id="PTHR38436">
    <property type="entry name" value="POLYKETIDE CYCLASE SNOAL-LIKE DOMAIN"/>
    <property type="match status" value="1"/>
</dbReference>
<protein>
    <submittedName>
        <fullName evidence="2">Nuclear transport factor 2 family protein</fullName>
    </submittedName>
</protein>
<reference evidence="2 3" key="1">
    <citation type="submission" date="2022-04" db="EMBL/GenBank/DDBJ databases">
        <title>The arsenic-methylating capacity of Chitinophaga filiformis YT5 during chitin decomposition.</title>
        <authorList>
            <person name="Chen G."/>
            <person name="Liang Y."/>
        </authorList>
    </citation>
    <scope>NUCLEOTIDE SEQUENCE [LARGE SCALE GENOMIC DNA]</scope>
    <source>
        <strain evidence="2 3">YT5</strain>
    </source>
</reference>
<feature type="domain" description="SnoaL-like" evidence="1">
    <location>
        <begin position="11"/>
        <end position="123"/>
    </location>
</feature>
<gene>
    <name evidence="2" type="ORF">MYF79_20570</name>
</gene>
<evidence type="ECO:0000313" key="2">
    <source>
        <dbReference type="EMBL" id="UPK67338.1"/>
    </source>
</evidence>
<dbReference type="InterPro" id="IPR009959">
    <property type="entry name" value="Cyclase_SnoaL-like"/>
</dbReference>
<organism evidence="2 3">
    <name type="scientific">Chitinophaga filiformis</name>
    <name type="common">Myxococcus filiformis</name>
    <name type="synonym">Flexibacter filiformis</name>
    <dbReference type="NCBI Taxonomy" id="104663"/>
    <lineage>
        <taxon>Bacteria</taxon>
        <taxon>Pseudomonadati</taxon>
        <taxon>Bacteroidota</taxon>
        <taxon>Chitinophagia</taxon>
        <taxon>Chitinophagales</taxon>
        <taxon>Chitinophagaceae</taxon>
        <taxon>Chitinophaga</taxon>
    </lineage>
</organism>
<keyword evidence="3" id="KW-1185">Reference proteome</keyword>
<accession>A0ABY4HU78</accession>
<dbReference type="EMBL" id="CP095855">
    <property type="protein sequence ID" value="UPK67338.1"/>
    <property type="molecule type" value="Genomic_DNA"/>
</dbReference>
<sequence>MATQLSNEQIIRNLYQAAEVQDSKLFASMFTPDGYFWDVSAGKKYYGEDIGLTVDIYAKAFPDMHRELLRVYVKDEENMVMVELTLNGTHNGPLELPIGTIPATGKTINTPCADFFYLENGKVKFFHCYTAATILFGQIGLLEKLK</sequence>
<dbReference type="Gene3D" id="3.10.450.50">
    <property type="match status" value="1"/>
</dbReference>